<dbReference type="EMBL" id="AYSA01000452">
    <property type="protein sequence ID" value="ESZ91822.1"/>
    <property type="molecule type" value="Genomic_DNA"/>
</dbReference>
<dbReference type="HOGENOM" id="CLU_1797593_0_0_1"/>
<reference evidence="2 3" key="1">
    <citation type="journal article" date="2014" name="Genome Announc.">
        <title>Draft genome sequence of Sclerotinia borealis, a psychrophilic plant pathogenic fungus.</title>
        <authorList>
            <person name="Mardanov A.V."/>
            <person name="Beletsky A.V."/>
            <person name="Kadnikov V.V."/>
            <person name="Ignatov A.N."/>
            <person name="Ravin N.V."/>
        </authorList>
    </citation>
    <scope>NUCLEOTIDE SEQUENCE [LARGE SCALE GENOMIC DNA]</scope>
    <source>
        <strain evidence="3">F-4157</strain>
    </source>
</reference>
<feature type="compositionally biased region" description="Polar residues" evidence="1">
    <location>
        <begin position="84"/>
        <end position="108"/>
    </location>
</feature>
<protein>
    <submittedName>
        <fullName evidence="2">Uncharacterized protein</fullName>
    </submittedName>
</protein>
<sequence>MTQPTAGILNLRLPHEEGIINTTQSWACIWCPERGTFHSVNALWSHTDDKHHDKFPQDPLELPTFQKVIESTSAIRRPLKDQTEQSTLQSELPSHSTLELKNDNTPTMTAADDMPSGGSPPQFRGVPDTLPLRRRGISYLTHVD</sequence>
<dbReference type="AlphaFoldDB" id="W9C509"/>
<gene>
    <name evidence="2" type="ORF">SBOR_7774</name>
</gene>
<dbReference type="STRING" id="1432307.W9C509"/>
<feature type="region of interest" description="Disordered" evidence="1">
    <location>
        <begin position="73"/>
        <end position="129"/>
    </location>
</feature>
<organism evidence="2 3">
    <name type="scientific">Sclerotinia borealis (strain F-4128)</name>
    <dbReference type="NCBI Taxonomy" id="1432307"/>
    <lineage>
        <taxon>Eukaryota</taxon>
        <taxon>Fungi</taxon>
        <taxon>Dikarya</taxon>
        <taxon>Ascomycota</taxon>
        <taxon>Pezizomycotina</taxon>
        <taxon>Leotiomycetes</taxon>
        <taxon>Helotiales</taxon>
        <taxon>Sclerotiniaceae</taxon>
        <taxon>Sclerotinia</taxon>
    </lineage>
</organism>
<dbReference type="Proteomes" id="UP000019487">
    <property type="component" value="Unassembled WGS sequence"/>
</dbReference>
<evidence type="ECO:0000313" key="2">
    <source>
        <dbReference type="EMBL" id="ESZ91822.1"/>
    </source>
</evidence>
<accession>W9C509</accession>
<keyword evidence="3" id="KW-1185">Reference proteome</keyword>
<evidence type="ECO:0000313" key="3">
    <source>
        <dbReference type="Proteomes" id="UP000019487"/>
    </source>
</evidence>
<comment type="caution">
    <text evidence="2">The sequence shown here is derived from an EMBL/GenBank/DDBJ whole genome shotgun (WGS) entry which is preliminary data.</text>
</comment>
<name>W9C509_SCLBF</name>
<proteinExistence type="predicted"/>
<evidence type="ECO:0000256" key="1">
    <source>
        <dbReference type="SAM" id="MobiDB-lite"/>
    </source>
</evidence>